<keyword evidence="2" id="KW-1185">Reference proteome</keyword>
<dbReference type="EMBL" id="JASVDS010000002">
    <property type="protein sequence ID" value="MDL5031578.1"/>
    <property type="molecule type" value="Genomic_DNA"/>
</dbReference>
<proteinExistence type="predicted"/>
<gene>
    <name evidence="1" type="ORF">QRD43_06620</name>
</gene>
<comment type="caution">
    <text evidence="1">The sequence shown here is derived from an EMBL/GenBank/DDBJ whole genome shotgun (WGS) entry which is preliminary data.</text>
</comment>
<name>A0ABT7LFG2_9BURK</name>
<evidence type="ECO:0000313" key="2">
    <source>
        <dbReference type="Proteomes" id="UP001238603"/>
    </source>
</evidence>
<evidence type="ECO:0000313" key="1">
    <source>
        <dbReference type="EMBL" id="MDL5031578.1"/>
    </source>
</evidence>
<sequence>MKLLIWPLLLVAAWIGHGRLMFTESRLMPMLSAHAAQVYAGDTRACELYTDDVQVEILAEDRQGRWEVEGGKDEVCGYLRKAGAAFALLDANIHTEFSEVALQRKGFPWTEATLNYTETVTVQAAKLPAMTVVSRDELTLVRTLTGVKIRVIRSHSE</sequence>
<accession>A0ABT7LFG2</accession>
<organism evidence="1 2">
    <name type="scientific">Roseateles subflavus</name>
    <dbReference type="NCBI Taxonomy" id="3053353"/>
    <lineage>
        <taxon>Bacteria</taxon>
        <taxon>Pseudomonadati</taxon>
        <taxon>Pseudomonadota</taxon>
        <taxon>Betaproteobacteria</taxon>
        <taxon>Burkholderiales</taxon>
        <taxon>Sphaerotilaceae</taxon>
        <taxon>Roseateles</taxon>
    </lineage>
</organism>
<protein>
    <submittedName>
        <fullName evidence="1">Uncharacterized protein</fullName>
    </submittedName>
</protein>
<dbReference type="Proteomes" id="UP001238603">
    <property type="component" value="Unassembled WGS sequence"/>
</dbReference>
<reference evidence="1 2" key="1">
    <citation type="submission" date="2023-06" db="EMBL/GenBank/DDBJ databases">
        <title>Pelomonas sp. APW6 16S ribosomal RNA gene genome sequencing and assembly.</title>
        <authorList>
            <person name="Woo H."/>
        </authorList>
    </citation>
    <scope>NUCLEOTIDE SEQUENCE [LARGE SCALE GENOMIC DNA]</scope>
    <source>
        <strain evidence="1 2">APW6</strain>
    </source>
</reference>
<dbReference type="RefSeq" id="WP_285981706.1">
    <property type="nucleotide sequence ID" value="NZ_JASVDS010000002.1"/>
</dbReference>